<feature type="transmembrane region" description="Helical" evidence="8">
    <location>
        <begin position="118"/>
        <end position="138"/>
    </location>
</feature>
<dbReference type="Proteomes" id="UP001189429">
    <property type="component" value="Unassembled WGS sequence"/>
</dbReference>
<evidence type="ECO:0000256" key="5">
    <source>
        <dbReference type="ARBA" id="ARBA00022989"/>
    </source>
</evidence>
<feature type="domain" description="Mechanosensitive ion channel MscS C-terminal" evidence="10">
    <location>
        <begin position="248"/>
        <end position="322"/>
    </location>
</feature>
<reference evidence="11" key="1">
    <citation type="submission" date="2023-10" db="EMBL/GenBank/DDBJ databases">
        <authorList>
            <person name="Chen Y."/>
            <person name="Shah S."/>
            <person name="Dougan E. K."/>
            <person name="Thang M."/>
            <person name="Chan C."/>
        </authorList>
    </citation>
    <scope>NUCLEOTIDE SEQUENCE [LARGE SCALE GENOMIC DNA]</scope>
</reference>
<evidence type="ECO:0000256" key="1">
    <source>
        <dbReference type="ARBA" id="ARBA00004651"/>
    </source>
</evidence>
<keyword evidence="5 8" id="KW-1133">Transmembrane helix</keyword>
<feature type="transmembrane region" description="Helical" evidence="8">
    <location>
        <begin position="144"/>
        <end position="168"/>
    </location>
</feature>
<comment type="caution">
    <text evidence="11">The sequence shown here is derived from an EMBL/GenBank/DDBJ whole genome shotgun (WGS) entry which is preliminary data.</text>
</comment>
<feature type="compositionally biased region" description="Polar residues" evidence="7">
    <location>
        <begin position="13"/>
        <end position="22"/>
    </location>
</feature>
<dbReference type="PANTHER" id="PTHR30221">
    <property type="entry name" value="SMALL-CONDUCTANCE MECHANOSENSITIVE CHANNEL"/>
    <property type="match status" value="1"/>
</dbReference>
<organism evidence="11 12">
    <name type="scientific">Prorocentrum cordatum</name>
    <dbReference type="NCBI Taxonomy" id="2364126"/>
    <lineage>
        <taxon>Eukaryota</taxon>
        <taxon>Sar</taxon>
        <taxon>Alveolata</taxon>
        <taxon>Dinophyceae</taxon>
        <taxon>Prorocentrales</taxon>
        <taxon>Prorocentraceae</taxon>
        <taxon>Prorocentrum</taxon>
    </lineage>
</organism>
<dbReference type="EMBL" id="CAUYUJ010017620">
    <property type="protein sequence ID" value="CAK0876401.1"/>
    <property type="molecule type" value="Genomic_DNA"/>
</dbReference>
<dbReference type="Gene3D" id="2.30.30.60">
    <property type="match status" value="1"/>
</dbReference>
<keyword evidence="12" id="KW-1185">Reference proteome</keyword>
<evidence type="ECO:0000259" key="9">
    <source>
        <dbReference type="Pfam" id="PF00924"/>
    </source>
</evidence>
<evidence type="ECO:0000256" key="8">
    <source>
        <dbReference type="SAM" id="Phobius"/>
    </source>
</evidence>
<evidence type="ECO:0008006" key="13">
    <source>
        <dbReference type="Google" id="ProtNLM"/>
    </source>
</evidence>
<comment type="subcellular location">
    <subcellularLocation>
        <location evidence="1">Cell membrane</location>
        <topology evidence="1">Multi-pass membrane protein</topology>
    </subcellularLocation>
</comment>
<protein>
    <recommendedName>
        <fullName evidence="13">Mechanosensitive ion channel protein</fullName>
    </recommendedName>
</protein>
<evidence type="ECO:0000313" key="11">
    <source>
        <dbReference type="EMBL" id="CAK0876401.1"/>
    </source>
</evidence>
<evidence type="ECO:0000256" key="3">
    <source>
        <dbReference type="ARBA" id="ARBA00022475"/>
    </source>
</evidence>
<dbReference type="InterPro" id="IPR023408">
    <property type="entry name" value="MscS_beta-dom_sf"/>
</dbReference>
<evidence type="ECO:0000256" key="2">
    <source>
        <dbReference type="ARBA" id="ARBA00008017"/>
    </source>
</evidence>
<dbReference type="Pfam" id="PF00924">
    <property type="entry name" value="MS_channel_2nd"/>
    <property type="match status" value="1"/>
</dbReference>
<dbReference type="InterPro" id="IPR006685">
    <property type="entry name" value="MscS_channel_2nd"/>
</dbReference>
<dbReference type="SUPFAM" id="SSF50182">
    <property type="entry name" value="Sm-like ribonucleoproteins"/>
    <property type="match status" value="1"/>
</dbReference>
<dbReference type="InterPro" id="IPR011066">
    <property type="entry name" value="MscS_channel_C_sf"/>
</dbReference>
<dbReference type="Pfam" id="PF21082">
    <property type="entry name" value="MS_channel_3rd"/>
    <property type="match status" value="1"/>
</dbReference>
<feature type="region of interest" description="Disordered" evidence="7">
    <location>
        <begin position="1"/>
        <end position="23"/>
    </location>
</feature>
<evidence type="ECO:0000256" key="6">
    <source>
        <dbReference type="ARBA" id="ARBA00023136"/>
    </source>
</evidence>
<dbReference type="Gene3D" id="1.10.287.1260">
    <property type="match status" value="1"/>
</dbReference>
<name>A0ABN9VSH3_9DINO</name>
<feature type="region of interest" description="Disordered" evidence="7">
    <location>
        <begin position="327"/>
        <end position="348"/>
    </location>
</feature>
<dbReference type="SUPFAM" id="SSF82689">
    <property type="entry name" value="Mechanosensitive channel protein MscS (YggB), C-terminal domain"/>
    <property type="match status" value="1"/>
</dbReference>
<keyword evidence="6 8" id="KW-0472">Membrane</keyword>
<dbReference type="Gene3D" id="3.30.70.100">
    <property type="match status" value="1"/>
</dbReference>
<comment type="similarity">
    <text evidence="2">Belongs to the MscS (TC 1.A.23) family.</text>
</comment>
<dbReference type="InterPro" id="IPR049278">
    <property type="entry name" value="MS_channel_C"/>
</dbReference>
<accession>A0ABN9VSH3</accession>
<dbReference type="PANTHER" id="PTHR30221:SF1">
    <property type="entry name" value="SMALL-CONDUCTANCE MECHANOSENSITIVE CHANNEL"/>
    <property type="match status" value="1"/>
</dbReference>
<dbReference type="SUPFAM" id="SSF82861">
    <property type="entry name" value="Mechanosensitive channel protein MscS (YggB), transmembrane region"/>
    <property type="match status" value="1"/>
</dbReference>
<evidence type="ECO:0000256" key="4">
    <source>
        <dbReference type="ARBA" id="ARBA00022692"/>
    </source>
</evidence>
<dbReference type="InterPro" id="IPR010920">
    <property type="entry name" value="LSM_dom_sf"/>
</dbReference>
<evidence type="ECO:0000256" key="7">
    <source>
        <dbReference type="SAM" id="MobiDB-lite"/>
    </source>
</evidence>
<feature type="transmembrane region" description="Helical" evidence="8">
    <location>
        <begin position="44"/>
        <end position="65"/>
    </location>
</feature>
<sequence>MDFLLGAGDAEPSGTNTTTTEPKTMADMSAGELSEEAWEWFRWLWHWLPTLVRPLAVLIVGLLLIKCFTSCLDKWLSRVKLPKVIGNSKSGEIDDSDEDSDDSQQSYFPKGRGIDPTILKFFVSFVSVGLKVVLFMAVASLMGIQLFGLVGVFATMGIGVGLALQGVLEDIARGIMLIMFKPFKVGEYIELSDEASCSGWVTEVGLLHTIMRTTDNSIHIVPNRKISTLANMSSLGTKRIDVLFMISNDEDYLKVKALLLQAAAQELLCLKQPPPTVLLTGMGEDGVEVTLRAWIKSPSFEDYPPSIRERVKLTFDAQRIKIPRNCEVDPAAGDASPQRGGHRTPRYI</sequence>
<proteinExistence type="inferred from homology"/>
<keyword evidence="3" id="KW-1003">Cell membrane</keyword>
<gene>
    <name evidence="11" type="ORF">PCOR1329_LOCUS60781</name>
</gene>
<keyword evidence="4 8" id="KW-0812">Transmembrane</keyword>
<feature type="domain" description="Mechanosensitive ion channel MscS" evidence="9">
    <location>
        <begin position="167"/>
        <end position="233"/>
    </location>
</feature>
<evidence type="ECO:0000313" key="12">
    <source>
        <dbReference type="Proteomes" id="UP001189429"/>
    </source>
</evidence>
<evidence type="ECO:0000259" key="10">
    <source>
        <dbReference type="Pfam" id="PF21082"/>
    </source>
</evidence>
<dbReference type="InterPro" id="IPR045275">
    <property type="entry name" value="MscS_archaea/bacteria_type"/>
</dbReference>
<dbReference type="InterPro" id="IPR011014">
    <property type="entry name" value="MscS_channel_TM-2"/>
</dbReference>